<organism evidence="2 3">
    <name type="scientific">Euplotes crassus</name>
    <dbReference type="NCBI Taxonomy" id="5936"/>
    <lineage>
        <taxon>Eukaryota</taxon>
        <taxon>Sar</taxon>
        <taxon>Alveolata</taxon>
        <taxon>Ciliophora</taxon>
        <taxon>Intramacronucleata</taxon>
        <taxon>Spirotrichea</taxon>
        <taxon>Hypotrichia</taxon>
        <taxon>Euplotida</taxon>
        <taxon>Euplotidae</taxon>
        <taxon>Moneuplotes</taxon>
    </lineage>
</organism>
<name>A0AAD1UEQ0_EUPCR</name>
<dbReference type="EMBL" id="CAMPGE010008564">
    <property type="protein sequence ID" value="CAI2367457.1"/>
    <property type="molecule type" value="Genomic_DNA"/>
</dbReference>
<dbReference type="AlphaFoldDB" id="A0AAD1UEQ0"/>
<feature type="region of interest" description="Disordered" evidence="1">
    <location>
        <begin position="15"/>
        <end position="38"/>
    </location>
</feature>
<proteinExistence type="predicted"/>
<evidence type="ECO:0000256" key="1">
    <source>
        <dbReference type="SAM" id="MobiDB-lite"/>
    </source>
</evidence>
<accession>A0AAD1UEQ0</accession>
<feature type="compositionally biased region" description="Basic and acidic residues" evidence="1">
    <location>
        <begin position="15"/>
        <end position="29"/>
    </location>
</feature>
<reference evidence="2" key="1">
    <citation type="submission" date="2023-07" db="EMBL/GenBank/DDBJ databases">
        <authorList>
            <consortium name="AG Swart"/>
            <person name="Singh M."/>
            <person name="Singh A."/>
            <person name="Seah K."/>
            <person name="Emmerich C."/>
        </authorList>
    </citation>
    <scope>NUCLEOTIDE SEQUENCE</scope>
    <source>
        <strain evidence="2">DP1</strain>
    </source>
</reference>
<protein>
    <submittedName>
        <fullName evidence="2">Uncharacterized protein</fullName>
    </submittedName>
</protein>
<evidence type="ECO:0000313" key="2">
    <source>
        <dbReference type="EMBL" id="CAI2367457.1"/>
    </source>
</evidence>
<sequence>MIDYKPIVVLTSKKIEEGQEHHEHKEVDSKSSSNSNLFKAQSDLRNVYPAQNSKINESEKSPIMSITSQLSYSPSKSTSPSKIMSMNQIKRFRMSRRNRDYIKIDGSVINSKHQYSSMRNTRTRLQQNKAFIKNLSSQNPLKYFHNANLNKTNYGGESDYPTGFNDTRLFNFSTLKSSSKRNISLTKRLSCHNKAILNYSSRKNNSQRKRSTFSITKREATLTQEVRSKNISPFVKNLNSSGSLKPKARQRIKVNFPISKRLTQEESLISIRASQELSGSSENMVVNKPQEPRVNVSIQESDYVDLKHRYSTYEDRRNSKSVGTQQKNMDVIVPFCTAKVTLKKRPISTSYIEEDPCESSKETIKTIVVRKSMLDPRCKLKRKLVPHSLSKPQYSSLKRQIALKNAQQFPNPCFNRQESDQNKDLLKILKWRRII</sequence>
<gene>
    <name evidence="2" type="ORF">ECRASSUSDP1_LOCUS8742</name>
</gene>
<dbReference type="Proteomes" id="UP001295684">
    <property type="component" value="Unassembled WGS sequence"/>
</dbReference>
<keyword evidence="3" id="KW-1185">Reference proteome</keyword>
<comment type="caution">
    <text evidence="2">The sequence shown here is derived from an EMBL/GenBank/DDBJ whole genome shotgun (WGS) entry which is preliminary data.</text>
</comment>
<evidence type="ECO:0000313" key="3">
    <source>
        <dbReference type="Proteomes" id="UP001295684"/>
    </source>
</evidence>